<sequence length="609" mass="71090">MATTNSSPVISSNPVGVIIGNTGAGKTTLSNMLCGTNHESGSGRQSKTRQLFENPVNCGSYPFKVVDTPGVDSQVDTFKHAVLLKEALTGTPINTIFFVIKYDSRFDNILLDYLKLLTPVEKYSHKIVVMISHIDLSKSSNSDKKEINDVFKEEYPDKSFNFIFYSEKDDRSEIADIMHSYLFKMPAETLQISDEEFNLNFNIYEMKAKIKAAYDKFLRETKQIEDDYTNLIKDLNKSDINTQEKDEILHMSIVSFKNELEALTEQFIGTHGANMQELESYGFAVMMQKEKIKLCTEFTTNVSAMMSYSLLDTTDPRNMIKRCPHCQEVWFKVTGCDGSTSCGKRPMNRAYDISGKTFWRFTFVRVERRIQWQKIEETNARNNSQLQTNNPQRSEVIRIVSELQRTLRQMEQLLGDIRAHSVSQSQTSREETRGYPERAVLEFRHVYEQIGTLYEYIKTLGVFQRRRINRERRYAEDFASRFHHMYMELEQLLASIKNSGILQLRADMEERRREHIQHIAFRLHHTLRRLDELLEYTLTDNMSQSASDTKGVGCGKSFVWKDQPAVEEEKIKELFQVKTIEEIKEIIRRNDYRQMRAEYERNIDSRRFT</sequence>
<dbReference type="SUPFAM" id="SSF52540">
    <property type="entry name" value="P-loop containing nucleoside triphosphate hydrolases"/>
    <property type="match status" value="2"/>
</dbReference>
<dbReference type="EMBL" id="CAJNOR010006504">
    <property type="protein sequence ID" value="CAF1596890.1"/>
    <property type="molecule type" value="Genomic_DNA"/>
</dbReference>
<accession>A0A816AKV3</accession>
<dbReference type="GO" id="GO:0005525">
    <property type="term" value="F:GTP binding"/>
    <property type="evidence" value="ECO:0007669"/>
    <property type="project" value="InterPro"/>
</dbReference>
<comment type="caution">
    <text evidence="2">The sequence shown here is derived from an EMBL/GenBank/DDBJ whole genome shotgun (WGS) entry which is preliminary data.</text>
</comment>
<dbReference type="Proteomes" id="UP000663828">
    <property type="component" value="Unassembled WGS sequence"/>
</dbReference>
<evidence type="ECO:0000259" key="1">
    <source>
        <dbReference type="Pfam" id="PF01926"/>
    </source>
</evidence>
<dbReference type="InterPro" id="IPR027417">
    <property type="entry name" value="P-loop_NTPase"/>
</dbReference>
<evidence type="ECO:0000313" key="2">
    <source>
        <dbReference type="EMBL" id="CAF1596890.1"/>
    </source>
</evidence>
<dbReference type="CDD" id="cd00882">
    <property type="entry name" value="Ras_like_GTPase"/>
    <property type="match status" value="1"/>
</dbReference>
<dbReference type="Pfam" id="PF01926">
    <property type="entry name" value="MMR_HSR1"/>
    <property type="match status" value="1"/>
</dbReference>
<gene>
    <name evidence="2" type="ORF">XAT740_LOCUS47216</name>
</gene>
<proteinExistence type="predicted"/>
<keyword evidence="3" id="KW-1185">Reference proteome</keyword>
<dbReference type="InterPro" id="IPR006073">
    <property type="entry name" value="GTP-bd"/>
</dbReference>
<reference evidence="2" key="1">
    <citation type="submission" date="2021-02" db="EMBL/GenBank/DDBJ databases">
        <authorList>
            <person name="Nowell W R."/>
        </authorList>
    </citation>
    <scope>NUCLEOTIDE SEQUENCE</scope>
</reference>
<evidence type="ECO:0000313" key="3">
    <source>
        <dbReference type="Proteomes" id="UP000663828"/>
    </source>
</evidence>
<name>A0A816AKV3_ADIRI</name>
<organism evidence="2 3">
    <name type="scientific">Adineta ricciae</name>
    <name type="common">Rotifer</name>
    <dbReference type="NCBI Taxonomy" id="249248"/>
    <lineage>
        <taxon>Eukaryota</taxon>
        <taxon>Metazoa</taxon>
        <taxon>Spiralia</taxon>
        <taxon>Gnathifera</taxon>
        <taxon>Rotifera</taxon>
        <taxon>Eurotatoria</taxon>
        <taxon>Bdelloidea</taxon>
        <taxon>Adinetida</taxon>
        <taxon>Adinetidae</taxon>
        <taxon>Adineta</taxon>
    </lineage>
</organism>
<protein>
    <recommendedName>
        <fullName evidence="1">G domain-containing protein</fullName>
    </recommendedName>
</protein>
<feature type="domain" description="G" evidence="1">
    <location>
        <begin position="17"/>
        <end position="117"/>
    </location>
</feature>
<dbReference type="AlphaFoldDB" id="A0A816AKV3"/>
<dbReference type="Gene3D" id="3.40.50.300">
    <property type="entry name" value="P-loop containing nucleotide triphosphate hydrolases"/>
    <property type="match status" value="1"/>
</dbReference>